<dbReference type="PANTHER" id="PTHR30435:SF29">
    <property type="entry name" value="FLAGELLAR BASAL-BODY ROD PROTEIN FLGC"/>
    <property type="match status" value="1"/>
</dbReference>
<dbReference type="RefSeq" id="WP_046559074.1">
    <property type="nucleotide sequence ID" value="NZ_LAHO01000021.1"/>
</dbReference>
<dbReference type="AlphaFoldDB" id="A0A0M2UZR2"/>
<dbReference type="InterPro" id="IPR006299">
    <property type="entry name" value="FlgC"/>
</dbReference>
<keyword evidence="10" id="KW-1185">Reference proteome</keyword>
<proteinExistence type="inferred from homology"/>
<evidence type="ECO:0000313" key="10">
    <source>
        <dbReference type="Proteomes" id="UP000034228"/>
    </source>
</evidence>
<dbReference type="NCBIfam" id="TIGR01395">
    <property type="entry name" value="FlgC"/>
    <property type="match status" value="1"/>
</dbReference>
<feature type="domain" description="Flagellar basal-body/hook protein C-terminal" evidence="8">
    <location>
        <begin position="92"/>
        <end position="136"/>
    </location>
</feature>
<dbReference type="STRING" id="336831.WG68_17795"/>
<comment type="caution">
    <text evidence="9">The sequence shown here is derived from an EMBL/GenBank/DDBJ whole genome shotgun (WGS) entry which is preliminary data.</text>
</comment>
<dbReference type="PANTHER" id="PTHR30435">
    <property type="entry name" value="FLAGELLAR PROTEIN"/>
    <property type="match status" value="1"/>
</dbReference>
<evidence type="ECO:0000313" key="9">
    <source>
        <dbReference type="EMBL" id="KKO44042.1"/>
    </source>
</evidence>
<name>A0A0M2UZR2_9GAMM</name>
<dbReference type="EMBL" id="LAHO01000021">
    <property type="protein sequence ID" value="KKO44042.1"/>
    <property type="molecule type" value="Genomic_DNA"/>
</dbReference>
<evidence type="ECO:0000256" key="3">
    <source>
        <dbReference type="ARBA" id="ARBA00017941"/>
    </source>
</evidence>
<comment type="subunit">
    <text evidence="5 6">The basal body constitutes a major portion of the flagellar organelle and consists of four rings (L,P,S, and M) mounted on a central rod. The rod consists of about 26 subunits of FlgG in the distal portion, and FlgB, FlgC and FlgF are thought to build up the proximal portion of the rod with about 6 subunits each.</text>
</comment>
<dbReference type="GO" id="GO:0071978">
    <property type="term" value="P:bacterial-type flagellum-dependent swarming motility"/>
    <property type="evidence" value="ECO:0007669"/>
    <property type="project" value="TreeGrafter"/>
</dbReference>
<dbReference type="OrthoDB" id="9794148at2"/>
<comment type="similarity">
    <text evidence="2">Belongs to the flagella basal body rod proteins family.</text>
</comment>
<evidence type="ECO:0000256" key="5">
    <source>
        <dbReference type="ARBA" id="ARBA00025933"/>
    </source>
</evidence>
<evidence type="ECO:0000256" key="4">
    <source>
        <dbReference type="ARBA" id="ARBA00023143"/>
    </source>
</evidence>
<evidence type="ECO:0000259" key="7">
    <source>
        <dbReference type="Pfam" id="PF00460"/>
    </source>
</evidence>
<dbReference type="InterPro" id="IPR010930">
    <property type="entry name" value="Flg_bb/hook_C_dom"/>
</dbReference>
<keyword evidence="9" id="KW-0282">Flagellum</keyword>
<comment type="subcellular location">
    <subcellularLocation>
        <location evidence="1 6">Bacterial flagellum basal body</location>
    </subcellularLocation>
</comment>
<sequence length="140" mass="15205">MSISKVFDIAGSGMTAQSVRMNTTASNIANANSVSSSVEETYRGRHPVFATELSEARRQQGDSAGVRVLGIVESDAPLNVEYAPNHPLADENGYIYKPNVNIMEEMANMISASRSYETNVQTADAAKQMLMRTLRMGQGQ</sequence>
<dbReference type="Pfam" id="PF00460">
    <property type="entry name" value="Flg_bb_rod"/>
    <property type="match status" value="1"/>
</dbReference>
<evidence type="ECO:0000256" key="2">
    <source>
        <dbReference type="ARBA" id="ARBA00009677"/>
    </source>
</evidence>
<evidence type="ECO:0000256" key="1">
    <source>
        <dbReference type="ARBA" id="ARBA00004117"/>
    </source>
</evidence>
<protein>
    <recommendedName>
        <fullName evidence="3 6">Flagellar basal-body rod protein FlgC</fullName>
    </recommendedName>
</protein>
<dbReference type="PATRIC" id="fig|336831.14.peg.694"/>
<feature type="domain" description="Flagellar basal body rod protein N-terminal" evidence="7">
    <location>
        <begin position="8"/>
        <end position="32"/>
    </location>
</feature>
<reference evidence="9 10" key="1">
    <citation type="submission" date="2015-03" db="EMBL/GenBank/DDBJ databases">
        <title>Draft genome sequences of two protease-producing strains of Arsukibacterium isolated from two cold and alkaline environments.</title>
        <authorList>
            <person name="Lylloff J.E."/>
            <person name="Skov L.B."/>
            <person name="Jepsen M."/>
            <person name="Hallin P.F."/>
            <person name="Sorensen S.J."/>
            <person name="Stougaard P."/>
            <person name="Glaring M.A."/>
        </authorList>
    </citation>
    <scope>NUCLEOTIDE SEQUENCE [LARGE SCALE GENOMIC DNA]</scope>
    <source>
        <strain evidence="9 10">GCM72</strain>
    </source>
</reference>
<evidence type="ECO:0000259" key="8">
    <source>
        <dbReference type="Pfam" id="PF06429"/>
    </source>
</evidence>
<evidence type="ECO:0000256" key="6">
    <source>
        <dbReference type="RuleBase" id="RU362062"/>
    </source>
</evidence>
<dbReference type="Pfam" id="PF06429">
    <property type="entry name" value="Flg_bbr_C"/>
    <property type="match status" value="1"/>
</dbReference>
<dbReference type="GO" id="GO:0030694">
    <property type="term" value="C:bacterial-type flagellum basal body, rod"/>
    <property type="evidence" value="ECO:0007669"/>
    <property type="project" value="UniProtKB-UniRule"/>
</dbReference>
<dbReference type="Proteomes" id="UP000034228">
    <property type="component" value="Unassembled WGS sequence"/>
</dbReference>
<keyword evidence="9" id="KW-0966">Cell projection</keyword>
<dbReference type="InterPro" id="IPR001444">
    <property type="entry name" value="Flag_bb_rod_N"/>
</dbReference>
<keyword evidence="4 6" id="KW-0975">Bacterial flagellum</keyword>
<keyword evidence="9" id="KW-0969">Cilium</keyword>
<dbReference type="PROSITE" id="PS00588">
    <property type="entry name" value="FLAGELLA_BB_ROD"/>
    <property type="match status" value="1"/>
</dbReference>
<dbReference type="InterPro" id="IPR019776">
    <property type="entry name" value="Flagellar_basal_body_rod_CS"/>
</dbReference>
<gene>
    <name evidence="9" type="ORF">WG68_17795</name>
</gene>
<accession>A0A0M2UZR2</accession>
<organism evidence="9 10">
    <name type="scientific">Arsukibacterium ikkense</name>
    <dbReference type="NCBI Taxonomy" id="336831"/>
    <lineage>
        <taxon>Bacteria</taxon>
        <taxon>Pseudomonadati</taxon>
        <taxon>Pseudomonadota</taxon>
        <taxon>Gammaproteobacteria</taxon>
        <taxon>Chromatiales</taxon>
        <taxon>Chromatiaceae</taxon>
        <taxon>Arsukibacterium</taxon>
    </lineage>
</organism>